<sequence length="240" mass="27238">MYSRELASARQVEPVNQALGTVIFSGVYHKELARYLASRVPKSVRSRTGNILTLDDFRAISELRRPLIRIIIDFEGPVLQTRKFSSDLNRSYFEIRFMKIEFSTNVEALRSQKGRGRNVCVYIKTLTRFLFVLGRGHEFLMAFDRDTPNTKCTADPNMLHKRLFKVSKCANEVIRTTPRRGPSSRATSLFSRAQHNADAHDINSGRGLKREIRQECVPPSNVGRKQGDNGPAMPAPRAIS</sequence>
<protein>
    <submittedName>
        <fullName evidence="2">Uncharacterized protein</fullName>
    </submittedName>
</protein>
<organism evidence="2 3">
    <name type="scientific">Eumeta variegata</name>
    <name type="common">Bagworm moth</name>
    <name type="synonym">Eumeta japonica</name>
    <dbReference type="NCBI Taxonomy" id="151549"/>
    <lineage>
        <taxon>Eukaryota</taxon>
        <taxon>Metazoa</taxon>
        <taxon>Ecdysozoa</taxon>
        <taxon>Arthropoda</taxon>
        <taxon>Hexapoda</taxon>
        <taxon>Insecta</taxon>
        <taxon>Pterygota</taxon>
        <taxon>Neoptera</taxon>
        <taxon>Endopterygota</taxon>
        <taxon>Lepidoptera</taxon>
        <taxon>Glossata</taxon>
        <taxon>Ditrysia</taxon>
        <taxon>Tineoidea</taxon>
        <taxon>Psychidae</taxon>
        <taxon>Oiketicinae</taxon>
        <taxon>Eumeta</taxon>
    </lineage>
</organism>
<comment type="caution">
    <text evidence="2">The sequence shown here is derived from an EMBL/GenBank/DDBJ whole genome shotgun (WGS) entry which is preliminary data.</text>
</comment>
<feature type="compositionally biased region" description="Basic and acidic residues" evidence="1">
    <location>
        <begin position="195"/>
        <end position="214"/>
    </location>
</feature>
<dbReference type="AlphaFoldDB" id="A0A4C1XJX6"/>
<evidence type="ECO:0000256" key="1">
    <source>
        <dbReference type="SAM" id="MobiDB-lite"/>
    </source>
</evidence>
<proteinExistence type="predicted"/>
<dbReference type="Proteomes" id="UP000299102">
    <property type="component" value="Unassembled WGS sequence"/>
</dbReference>
<feature type="region of interest" description="Disordered" evidence="1">
    <location>
        <begin position="176"/>
        <end position="240"/>
    </location>
</feature>
<gene>
    <name evidence="2" type="ORF">EVAR_47014_1</name>
</gene>
<reference evidence="2 3" key="1">
    <citation type="journal article" date="2019" name="Commun. Biol.">
        <title>The bagworm genome reveals a unique fibroin gene that provides high tensile strength.</title>
        <authorList>
            <person name="Kono N."/>
            <person name="Nakamura H."/>
            <person name="Ohtoshi R."/>
            <person name="Tomita M."/>
            <person name="Numata K."/>
            <person name="Arakawa K."/>
        </authorList>
    </citation>
    <scope>NUCLEOTIDE SEQUENCE [LARGE SCALE GENOMIC DNA]</scope>
</reference>
<keyword evidence="3" id="KW-1185">Reference proteome</keyword>
<accession>A0A4C1XJX6</accession>
<dbReference type="EMBL" id="BGZK01000844">
    <property type="protein sequence ID" value="GBP62577.1"/>
    <property type="molecule type" value="Genomic_DNA"/>
</dbReference>
<evidence type="ECO:0000313" key="3">
    <source>
        <dbReference type="Proteomes" id="UP000299102"/>
    </source>
</evidence>
<feature type="compositionally biased region" description="Polar residues" evidence="1">
    <location>
        <begin position="184"/>
        <end position="194"/>
    </location>
</feature>
<evidence type="ECO:0000313" key="2">
    <source>
        <dbReference type="EMBL" id="GBP62577.1"/>
    </source>
</evidence>
<name>A0A4C1XJX6_EUMVA</name>